<proteinExistence type="predicted"/>
<name>A0A8B6GL93_MYTGA</name>
<evidence type="ECO:0000313" key="2">
    <source>
        <dbReference type="Proteomes" id="UP000596742"/>
    </source>
</evidence>
<comment type="caution">
    <text evidence="1">The sequence shown here is derived from an EMBL/GenBank/DDBJ whole genome shotgun (WGS) entry which is preliminary data.</text>
</comment>
<accession>A0A8B6GL93</accession>
<reference evidence="1" key="1">
    <citation type="submission" date="2018-11" db="EMBL/GenBank/DDBJ databases">
        <authorList>
            <person name="Alioto T."/>
            <person name="Alioto T."/>
        </authorList>
    </citation>
    <scope>NUCLEOTIDE SEQUENCE</scope>
</reference>
<sequence length="175" mass="20654">MVRTSHLTKLDIVRLYRNSYTIRDIRAALNSKGYKVARQVIDYWVQQYRLGKFTDEITCPPKKKKTMKTLTRADVQPSLPKPKHPIKVHVWAGISKRGTTPILIFDGIMNGQFFTYNILRDTFLSYVRRKFPDQHRFHMDNDPKHRSKVSKDFMTSNGINLWDVWPSGQRRLESD</sequence>
<dbReference type="OrthoDB" id="6042333at2759"/>
<organism evidence="1 2">
    <name type="scientific">Mytilus galloprovincialis</name>
    <name type="common">Mediterranean mussel</name>
    <dbReference type="NCBI Taxonomy" id="29158"/>
    <lineage>
        <taxon>Eukaryota</taxon>
        <taxon>Metazoa</taxon>
        <taxon>Spiralia</taxon>
        <taxon>Lophotrochozoa</taxon>
        <taxon>Mollusca</taxon>
        <taxon>Bivalvia</taxon>
        <taxon>Autobranchia</taxon>
        <taxon>Pteriomorphia</taxon>
        <taxon>Mytilida</taxon>
        <taxon>Mytiloidea</taxon>
        <taxon>Mytilidae</taxon>
        <taxon>Mytilinae</taxon>
        <taxon>Mytilus</taxon>
    </lineage>
</organism>
<dbReference type="AlphaFoldDB" id="A0A8B6GL93"/>
<dbReference type="GO" id="GO:0003676">
    <property type="term" value="F:nucleic acid binding"/>
    <property type="evidence" value="ECO:0007669"/>
    <property type="project" value="InterPro"/>
</dbReference>
<dbReference type="Gene3D" id="3.30.420.10">
    <property type="entry name" value="Ribonuclease H-like superfamily/Ribonuclease H"/>
    <property type="match status" value="1"/>
</dbReference>
<keyword evidence="2" id="KW-1185">Reference proteome</keyword>
<dbReference type="InterPro" id="IPR036397">
    <property type="entry name" value="RNaseH_sf"/>
</dbReference>
<dbReference type="EMBL" id="UYJE01008622">
    <property type="protein sequence ID" value="VDI65445.1"/>
    <property type="molecule type" value="Genomic_DNA"/>
</dbReference>
<dbReference type="Proteomes" id="UP000596742">
    <property type="component" value="Unassembled WGS sequence"/>
</dbReference>
<evidence type="ECO:0000313" key="1">
    <source>
        <dbReference type="EMBL" id="VDI65445.1"/>
    </source>
</evidence>
<protein>
    <recommendedName>
        <fullName evidence="3">Tc1-like transposase DDE domain-containing protein</fullName>
    </recommendedName>
</protein>
<evidence type="ECO:0008006" key="3">
    <source>
        <dbReference type="Google" id="ProtNLM"/>
    </source>
</evidence>
<gene>
    <name evidence="1" type="ORF">MGAL_10B049631</name>
</gene>